<dbReference type="SUPFAM" id="SSF53448">
    <property type="entry name" value="Nucleotide-diphospho-sugar transferases"/>
    <property type="match status" value="1"/>
</dbReference>
<name>A0A948T3D6_9FIRM</name>
<reference evidence="2" key="2">
    <citation type="submission" date="2021-04" db="EMBL/GenBank/DDBJ databases">
        <authorList>
            <person name="Gilroy R."/>
        </authorList>
    </citation>
    <scope>NUCLEOTIDE SEQUENCE</scope>
    <source>
        <strain evidence="2">B5_2728</strain>
    </source>
</reference>
<feature type="domain" description="Glycosyltransferase 2-like" evidence="1">
    <location>
        <begin position="5"/>
        <end position="108"/>
    </location>
</feature>
<dbReference type="GO" id="GO:0016758">
    <property type="term" value="F:hexosyltransferase activity"/>
    <property type="evidence" value="ECO:0007669"/>
    <property type="project" value="UniProtKB-ARBA"/>
</dbReference>
<organism evidence="2 3">
    <name type="scientific">Candidatus Allofournierella pullistercoris</name>
    <dbReference type="NCBI Taxonomy" id="2838597"/>
    <lineage>
        <taxon>Bacteria</taxon>
        <taxon>Bacillati</taxon>
        <taxon>Bacillota</taxon>
        <taxon>Clostridia</taxon>
        <taxon>Eubacteriales</taxon>
        <taxon>Oscillospiraceae</taxon>
        <taxon>Allofournierella</taxon>
    </lineage>
</organism>
<dbReference type="Proteomes" id="UP000713596">
    <property type="component" value="Unassembled WGS sequence"/>
</dbReference>
<accession>A0A948T3D6</accession>
<dbReference type="Pfam" id="PF00535">
    <property type="entry name" value="Glycos_transf_2"/>
    <property type="match status" value="1"/>
</dbReference>
<dbReference type="Gene3D" id="3.90.550.10">
    <property type="entry name" value="Spore Coat Polysaccharide Biosynthesis Protein SpsA, Chain A"/>
    <property type="match status" value="1"/>
</dbReference>
<dbReference type="PANTHER" id="PTHR22916">
    <property type="entry name" value="GLYCOSYLTRANSFERASE"/>
    <property type="match status" value="1"/>
</dbReference>
<dbReference type="AlphaFoldDB" id="A0A948T3D6"/>
<dbReference type="CDD" id="cd00761">
    <property type="entry name" value="Glyco_tranf_GTA_type"/>
    <property type="match status" value="1"/>
</dbReference>
<proteinExistence type="predicted"/>
<dbReference type="InterPro" id="IPR001173">
    <property type="entry name" value="Glyco_trans_2-like"/>
</dbReference>
<dbReference type="InterPro" id="IPR029044">
    <property type="entry name" value="Nucleotide-diphossugar_trans"/>
</dbReference>
<reference evidence="2" key="1">
    <citation type="journal article" date="2021" name="PeerJ">
        <title>Extensive microbial diversity within the chicken gut microbiome revealed by metagenomics and culture.</title>
        <authorList>
            <person name="Gilroy R."/>
            <person name="Ravi A."/>
            <person name="Getino M."/>
            <person name="Pursley I."/>
            <person name="Horton D.L."/>
            <person name="Alikhan N.F."/>
            <person name="Baker D."/>
            <person name="Gharbi K."/>
            <person name="Hall N."/>
            <person name="Watson M."/>
            <person name="Adriaenssens E.M."/>
            <person name="Foster-Nyarko E."/>
            <person name="Jarju S."/>
            <person name="Secka A."/>
            <person name="Antonio M."/>
            <person name="Oren A."/>
            <person name="Chaudhuri R.R."/>
            <person name="La Ragione R."/>
            <person name="Hildebrand F."/>
            <person name="Pallen M.J."/>
        </authorList>
    </citation>
    <scope>NUCLEOTIDE SEQUENCE</scope>
    <source>
        <strain evidence="2">B5_2728</strain>
    </source>
</reference>
<protein>
    <submittedName>
        <fullName evidence="2">Glycosyltransferase family 2 protein</fullName>
    </submittedName>
</protein>
<dbReference type="PANTHER" id="PTHR22916:SF3">
    <property type="entry name" value="UDP-GLCNAC:BETAGAL BETA-1,3-N-ACETYLGLUCOSAMINYLTRANSFERASE-LIKE PROTEIN 1"/>
    <property type="match status" value="1"/>
</dbReference>
<sequence>MKLLSIAVPCFNSQEYMRHCVDTLLSGGDEVEILIVNDGSKDDTAVIADEYAANYPGIVRAIHQENAGHGGAVMAGLQNATGLYFKVVDSDDWVDEEALGKILYTLRKFVTEQTMVDLLVSNFVYDKVGVRHKKVIRYGNALPENKILGWDDVGRLRKGQYLLMHSVIYKTQLLRESGMDLPRHTFYVDNLFVYVPMRCVETMYYLNVDLYHYFIGRNDQSVNESVMIRRIDQQIKVNKLMQQQVDLKSIKNKRLQQYLYNYFEIITVVSSILMIRSGTQENLEKKTELWNYLKEQDAWLYYRLRRGLMGQLMNADSAPGRALAIACYKISQKLFGFN</sequence>
<gene>
    <name evidence="2" type="ORF">H9882_06945</name>
</gene>
<dbReference type="EMBL" id="JAHLFP010000060">
    <property type="protein sequence ID" value="MBU3806610.1"/>
    <property type="molecule type" value="Genomic_DNA"/>
</dbReference>
<evidence type="ECO:0000313" key="2">
    <source>
        <dbReference type="EMBL" id="MBU3806610.1"/>
    </source>
</evidence>
<evidence type="ECO:0000259" key="1">
    <source>
        <dbReference type="Pfam" id="PF00535"/>
    </source>
</evidence>
<evidence type="ECO:0000313" key="3">
    <source>
        <dbReference type="Proteomes" id="UP000713596"/>
    </source>
</evidence>
<comment type="caution">
    <text evidence="2">The sequence shown here is derived from an EMBL/GenBank/DDBJ whole genome shotgun (WGS) entry which is preliminary data.</text>
</comment>